<feature type="compositionally biased region" description="Acidic residues" evidence="7">
    <location>
        <begin position="1"/>
        <end position="11"/>
    </location>
</feature>
<evidence type="ECO:0000256" key="5">
    <source>
        <dbReference type="ARBA" id="ARBA00023204"/>
    </source>
</evidence>
<evidence type="ECO:0000256" key="6">
    <source>
        <dbReference type="ARBA" id="ARBA00023242"/>
    </source>
</evidence>
<accession>A0A9P6RGG8</accession>
<dbReference type="PANTHER" id="PTHR28680">
    <property type="entry name" value="CENTROMERE PROTEIN X"/>
    <property type="match status" value="1"/>
</dbReference>
<reference evidence="8" key="1">
    <citation type="journal article" date="2020" name="Fungal Divers.">
        <title>Resolving the Mortierellaceae phylogeny through synthesis of multi-gene phylogenetics and phylogenomics.</title>
        <authorList>
            <person name="Vandepol N."/>
            <person name="Liber J."/>
            <person name="Desiro A."/>
            <person name="Na H."/>
            <person name="Kennedy M."/>
            <person name="Barry K."/>
            <person name="Grigoriev I.V."/>
            <person name="Miller A.N."/>
            <person name="O'Donnell K."/>
            <person name="Stajich J.E."/>
            <person name="Bonito G."/>
        </authorList>
    </citation>
    <scope>NUCLEOTIDE SEQUENCE</scope>
    <source>
        <strain evidence="8">REB-010B</strain>
    </source>
</reference>
<proteinExistence type="inferred from homology"/>
<dbReference type="AlphaFoldDB" id="A0A9P6RGG8"/>
<dbReference type="GO" id="GO:0000712">
    <property type="term" value="P:resolution of meiotic recombination intermediates"/>
    <property type="evidence" value="ECO:0007669"/>
    <property type="project" value="TreeGrafter"/>
</dbReference>
<dbReference type="PANTHER" id="PTHR28680:SF1">
    <property type="entry name" value="CENTROMERE PROTEIN X"/>
    <property type="match status" value="1"/>
</dbReference>
<keyword evidence="4" id="KW-0238">DNA-binding</keyword>
<comment type="similarity">
    <text evidence="2">Belongs to the CENP-X/MHF2 family.</text>
</comment>
<dbReference type="Pfam" id="PF09415">
    <property type="entry name" value="CENP-X"/>
    <property type="match status" value="1"/>
</dbReference>
<keyword evidence="3" id="KW-0227">DNA damage</keyword>
<keyword evidence="5" id="KW-0234">DNA repair</keyword>
<feature type="compositionally biased region" description="Basic residues" evidence="7">
    <location>
        <begin position="22"/>
        <end position="35"/>
    </location>
</feature>
<feature type="compositionally biased region" description="Acidic residues" evidence="7">
    <location>
        <begin position="120"/>
        <end position="157"/>
    </location>
</feature>
<dbReference type="OrthoDB" id="2500381at2759"/>
<evidence type="ECO:0000256" key="2">
    <source>
        <dbReference type="ARBA" id="ARBA00009359"/>
    </source>
</evidence>
<dbReference type="GO" id="GO:0003677">
    <property type="term" value="F:DNA binding"/>
    <property type="evidence" value="ECO:0007669"/>
    <property type="project" value="UniProtKB-KW"/>
</dbReference>
<feature type="compositionally biased region" description="Low complexity" evidence="7">
    <location>
        <begin position="72"/>
        <end position="83"/>
    </location>
</feature>
<dbReference type="CDD" id="cd22921">
    <property type="entry name" value="HFD_CENP-X"/>
    <property type="match status" value="1"/>
</dbReference>
<feature type="region of interest" description="Disordered" evidence="7">
    <location>
        <begin position="1"/>
        <end position="158"/>
    </location>
</feature>
<dbReference type="Proteomes" id="UP000738325">
    <property type="component" value="Unassembled WGS sequence"/>
</dbReference>
<evidence type="ECO:0008006" key="10">
    <source>
        <dbReference type="Google" id="ProtNLM"/>
    </source>
</evidence>
<dbReference type="GO" id="GO:0051382">
    <property type="term" value="P:kinetochore assembly"/>
    <property type="evidence" value="ECO:0007669"/>
    <property type="project" value="InterPro"/>
</dbReference>
<organism evidence="8 9">
    <name type="scientific">Dissophora globulifera</name>
    <dbReference type="NCBI Taxonomy" id="979702"/>
    <lineage>
        <taxon>Eukaryota</taxon>
        <taxon>Fungi</taxon>
        <taxon>Fungi incertae sedis</taxon>
        <taxon>Mucoromycota</taxon>
        <taxon>Mortierellomycotina</taxon>
        <taxon>Mortierellomycetes</taxon>
        <taxon>Mortierellales</taxon>
        <taxon>Mortierellaceae</taxon>
        <taxon>Dissophora</taxon>
    </lineage>
</organism>
<gene>
    <name evidence="8" type="ORF">BGZ99_006419</name>
</gene>
<keyword evidence="9" id="KW-1185">Reference proteome</keyword>
<keyword evidence="6" id="KW-0539">Nucleus</keyword>
<evidence type="ECO:0000256" key="1">
    <source>
        <dbReference type="ARBA" id="ARBA00004123"/>
    </source>
</evidence>
<evidence type="ECO:0000256" key="7">
    <source>
        <dbReference type="SAM" id="MobiDB-lite"/>
    </source>
</evidence>
<dbReference type="Gene3D" id="6.10.130.30">
    <property type="match status" value="1"/>
</dbReference>
<evidence type="ECO:0000256" key="4">
    <source>
        <dbReference type="ARBA" id="ARBA00023125"/>
    </source>
</evidence>
<feature type="compositionally biased region" description="Acidic residues" evidence="7">
    <location>
        <begin position="46"/>
        <end position="57"/>
    </location>
</feature>
<evidence type="ECO:0000256" key="3">
    <source>
        <dbReference type="ARBA" id="ARBA00022763"/>
    </source>
</evidence>
<evidence type="ECO:0000313" key="8">
    <source>
        <dbReference type="EMBL" id="KAG0317254.1"/>
    </source>
</evidence>
<name>A0A9P6RGG8_9FUNG</name>
<dbReference type="GO" id="GO:0006281">
    <property type="term" value="P:DNA repair"/>
    <property type="evidence" value="ECO:0007669"/>
    <property type="project" value="UniProtKB-KW"/>
</dbReference>
<dbReference type="InterPro" id="IPR018552">
    <property type="entry name" value="CENP-X"/>
</dbReference>
<comment type="subcellular location">
    <subcellularLocation>
        <location evidence="1">Nucleus</location>
    </subcellularLocation>
</comment>
<comment type="caution">
    <text evidence="8">The sequence shown here is derived from an EMBL/GenBank/DDBJ whole genome shotgun (WGS) entry which is preliminary data.</text>
</comment>
<evidence type="ECO:0000313" key="9">
    <source>
        <dbReference type="Proteomes" id="UP000738325"/>
    </source>
</evidence>
<sequence>MDDSIDLDSDSGQEYTTTAQQRRQRLQKQPAKRSAARVQQGRGDVELEDEMDDMQDGDWERESRAARDKTRGGTSSHTVTTTSGGSGSGSGSRSNKPGSKAGASVTASSLFKGLRRAREDDDDDDEDDDDNEERDDNDEDEEDDVVIEGEGQEDDRAENEVTFRPATMHAIFKGVWTDSGTKVHKEALELSAEYLRLFTIEALHRTAAYQREQEDEELKDDETLIELDSLEAITPQLVMDF</sequence>
<dbReference type="GO" id="GO:0071821">
    <property type="term" value="C:FANCM-MHF complex"/>
    <property type="evidence" value="ECO:0007669"/>
    <property type="project" value="TreeGrafter"/>
</dbReference>
<feature type="compositionally biased region" description="Basic and acidic residues" evidence="7">
    <location>
        <begin position="58"/>
        <end position="71"/>
    </location>
</feature>
<dbReference type="GO" id="GO:0031297">
    <property type="term" value="P:replication fork processing"/>
    <property type="evidence" value="ECO:0007669"/>
    <property type="project" value="TreeGrafter"/>
</dbReference>
<dbReference type="EMBL" id="JAAAIP010000433">
    <property type="protein sequence ID" value="KAG0317254.1"/>
    <property type="molecule type" value="Genomic_DNA"/>
</dbReference>
<protein>
    <recommendedName>
        <fullName evidence="10">Centromere protein X</fullName>
    </recommendedName>
</protein>